<feature type="compositionally biased region" description="Low complexity" evidence="3">
    <location>
        <begin position="44"/>
        <end position="79"/>
    </location>
</feature>
<keyword evidence="7" id="KW-1185">Reference proteome</keyword>
<dbReference type="AlphaFoldDB" id="A0A3N0GUU8"/>
<evidence type="ECO:0000256" key="2">
    <source>
        <dbReference type="ARBA" id="ARBA00022729"/>
    </source>
</evidence>
<dbReference type="PANTHER" id="PTHR47235:SF1">
    <property type="entry name" value="BLR6548 PROTEIN"/>
    <property type="match status" value="1"/>
</dbReference>
<accession>A0A3N0GUU8</accession>
<proteinExistence type="inferred from homology"/>
<dbReference type="Proteomes" id="UP000279994">
    <property type="component" value="Unassembled WGS sequence"/>
</dbReference>
<protein>
    <submittedName>
        <fullName evidence="6">ABC transporter substrate-binding protein</fullName>
    </submittedName>
</protein>
<reference evidence="6 7" key="1">
    <citation type="submission" date="2018-11" db="EMBL/GenBank/DDBJ databases">
        <authorList>
            <person name="Li F."/>
        </authorList>
    </citation>
    <scope>NUCLEOTIDE SEQUENCE [LARGE SCALE GENOMIC DNA]</scope>
    <source>
        <strain evidence="6 7">Gsoil 818</strain>
    </source>
</reference>
<keyword evidence="2 4" id="KW-0732">Signal</keyword>
<evidence type="ECO:0000313" key="6">
    <source>
        <dbReference type="EMBL" id="RNM16243.1"/>
    </source>
</evidence>
<feature type="domain" description="Leucine-binding protein" evidence="5">
    <location>
        <begin position="131"/>
        <end position="474"/>
    </location>
</feature>
<organism evidence="6 7">
    <name type="scientific">Nocardioides pocheonensis</name>
    <dbReference type="NCBI Taxonomy" id="661485"/>
    <lineage>
        <taxon>Bacteria</taxon>
        <taxon>Bacillati</taxon>
        <taxon>Actinomycetota</taxon>
        <taxon>Actinomycetes</taxon>
        <taxon>Propionibacteriales</taxon>
        <taxon>Nocardioidaceae</taxon>
        <taxon>Nocardioides</taxon>
    </lineage>
</organism>
<sequence length="492" mass="50200">MRSKLVGACVLALALLVPTACGGSEVSPKEALAANQSILGQGAGSSTDTTGTSSDSTATGDTGTTGSSVDAPTAASTGGAATGTGSTGTGSTATGSTGGKPKTKGAGGAAPSASGASCAGFKNTTGITDSTITIGNSSDISGPVPGLFSSAQQATKAYVAYFNSRSNICGRKLSLINLDSRTDAGADQQSYQKLCDQTFAAVGSMSAFDSGGAATAQSCGLPDVRAAAVTAARNQCSTCFGAESSGDHEFSNSVPDFFVKNYHDASQKAAFLYLNAGAAAENAKTQQTVETQRGMSFVYSAGIDVAEFNYGPYVQQMKDKGVRWVQFLGGYQQAVRLAQAMQAANFKPDIFLLDPTAYDAGFVKSGGSAVDGAVIFIMFTPFEQSQPEVNLYKQWLQQVSPGAVPTFFGLFAWSAAKLFVEQAAALGGQLSRASLVAKLKGVDNWTANGLHAPMAIGGKHAPSCIRFLQLKGGKWTPLGSTSYQCDGFSKAG</sequence>
<name>A0A3N0GUU8_9ACTN</name>
<evidence type="ECO:0000256" key="3">
    <source>
        <dbReference type="SAM" id="MobiDB-lite"/>
    </source>
</evidence>
<evidence type="ECO:0000259" key="5">
    <source>
        <dbReference type="Pfam" id="PF13458"/>
    </source>
</evidence>
<gene>
    <name evidence="6" type="ORF">EFL26_05645</name>
</gene>
<evidence type="ECO:0000313" key="7">
    <source>
        <dbReference type="Proteomes" id="UP000279994"/>
    </source>
</evidence>
<dbReference type="Pfam" id="PF13458">
    <property type="entry name" value="Peripla_BP_6"/>
    <property type="match status" value="1"/>
</dbReference>
<dbReference type="InterPro" id="IPR028082">
    <property type="entry name" value="Peripla_BP_I"/>
</dbReference>
<dbReference type="Gene3D" id="3.40.50.2300">
    <property type="match status" value="2"/>
</dbReference>
<dbReference type="EMBL" id="RJSF01000011">
    <property type="protein sequence ID" value="RNM16243.1"/>
    <property type="molecule type" value="Genomic_DNA"/>
</dbReference>
<comment type="caution">
    <text evidence="6">The sequence shown here is derived from an EMBL/GenBank/DDBJ whole genome shotgun (WGS) entry which is preliminary data.</text>
</comment>
<feature type="signal peptide" evidence="4">
    <location>
        <begin position="1"/>
        <end position="22"/>
    </location>
</feature>
<dbReference type="SUPFAM" id="SSF53822">
    <property type="entry name" value="Periplasmic binding protein-like I"/>
    <property type="match status" value="1"/>
</dbReference>
<feature type="chain" id="PRO_5038378835" evidence="4">
    <location>
        <begin position="23"/>
        <end position="492"/>
    </location>
</feature>
<feature type="region of interest" description="Disordered" evidence="3">
    <location>
        <begin position="41"/>
        <end position="115"/>
    </location>
</feature>
<evidence type="ECO:0000256" key="1">
    <source>
        <dbReference type="ARBA" id="ARBA00010062"/>
    </source>
</evidence>
<comment type="similarity">
    <text evidence="1">Belongs to the leucine-binding protein family.</text>
</comment>
<dbReference type="InterPro" id="IPR028081">
    <property type="entry name" value="Leu-bd"/>
</dbReference>
<dbReference type="PANTHER" id="PTHR47235">
    <property type="entry name" value="BLR6548 PROTEIN"/>
    <property type="match status" value="1"/>
</dbReference>
<evidence type="ECO:0000256" key="4">
    <source>
        <dbReference type="SAM" id="SignalP"/>
    </source>
</evidence>